<dbReference type="RefSeq" id="WP_106605413.1">
    <property type="nucleotide sequence ID" value="NZ_PYGK01000018.1"/>
</dbReference>
<organism evidence="1 2">
    <name type="scientific">Chitinophaga ginsengisoli</name>
    <dbReference type="NCBI Taxonomy" id="363837"/>
    <lineage>
        <taxon>Bacteria</taxon>
        <taxon>Pseudomonadati</taxon>
        <taxon>Bacteroidota</taxon>
        <taxon>Chitinophagia</taxon>
        <taxon>Chitinophagales</taxon>
        <taxon>Chitinophagaceae</taxon>
        <taxon>Chitinophaga</taxon>
    </lineage>
</organism>
<dbReference type="Proteomes" id="UP000240978">
    <property type="component" value="Unassembled WGS sequence"/>
</dbReference>
<reference evidence="1 2" key="1">
    <citation type="submission" date="2018-03" db="EMBL/GenBank/DDBJ databases">
        <title>Genomic Encyclopedia of Archaeal and Bacterial Type Strains, Phase II (KMG-II): from individual species to whole genera.</title>
        <authorList>
            <person name="Goeker M."/>
        </authorList>
    </citation>
    <scope>NUCLEOTIDE SEQUENCE [LARGE SCALE GENOMIC DNA]</scope>
    <source>
        <strain evidence="1 2">DSM 18107</strain>
    </source>
</reference>
<protein>
    <submittedName>
        <fullName evidence="1">Uncharacterized protein</fullName>
    </submittedName>
</protein>
<evidence type="ECO:0000313" key="2">
    <source>
        <dbReference type="Proteomes" id="UP000240978"/>
    </source>
</evidence>
<evidence type="ECO:0000313" key="1">
    <source>
        <dbReference type="EMBL" id="PSL23294.1"/>
    </source>
</evidence>
<dbReference type="EMBL" id="PYGK01000018">
    <property type="protein sequence ID" value="PSL23294.1"/>
    <property type="molecule type" value="Genomic_DNA"/>
</dbReference>
<sequence length="286" mass="32644">MSKQTGIILLSGKWKDRVGYYRRNKKGKKEWWWRRAPENVQRTAATKRAATDFGTASKCSRMVRHALRPWLQYYGYHFDHNRLNKAFINVIKADKDHNTGFKVPTHHHMQSLCGFNFNSSKIIHEYLTGAPIITSDQDNTTAILLPGIHLRNTTTNKGVTHVTVKAIALPFDYRQNTVTPLVSETITIKRSDIHQAITLTLPASKEQTLILLEIQCGYEINNSIEISADKQTAAIDIIAVLPAVKPEKIGKIYRNRTPQLYIVPTCCQPVSNHQRRQITSLYPLKE</sequence>
<name>A0A2P8FNJ3_9BACT</name>
<accession>A0A2P8FNJ3</accession>
<comment type="caution">
    <text evidence="1">The sequence shown here is derived from an EMBL/GenBank/DDBJ whole genome shotgun (WGS) entry which is preliminary data.</text>
</comment>
<dbReference type="AlphaFoldDB" id="A0A2P8FNJ3"/>
<proteinExistence type="predicted"/>
<gene>
    <name evidence="1" type="ORF">CLV42_1189</name>
</gene>
<keyword evidence="2" id="KW-1185">Reference proteome</keyword>
<dbReference type="OrthoDB" id="639744at2"/>